<evidence type="ECO:0000313" key="1">
    <source>
        <dbReference type="EMBL" id="JAD88571.1"/>
    </source>
</evidence>
<protein>
    <submittedName>
        <fullName evidence="1">Uncharacterized protein</fullName>
    </submittedName>
</protein>
<accession>A0A0A9DLB6</accession>
<organism evidence="1">
    <name type="scientific">Arundo donax</name>
    <name type="common">Giant reed</name>
    <name type="synonym">Donax arundinaceus</name>
    <dbReference type="NCBI Taxonomy" id="35708"/>
    <lineage>
        <taxon>Eukaryota</taxon>
        <taxon>Viridiplantae</taxon>
        <taxon>Streptophyta</taxon>
        <taxon>Embryophyta</taxon>
        <taxon>Tracheophyta</taxon>
        <taxon>Spermatophyta</taxon>
        <taxon>Magnoliopsida</taxon>
        <taxon>Liliopsida</taxon>
        <taxon>Poales</taxon>
        <taxon>Poaceae</taxon>
        <taxon>PACMAD clade</taxon>
        <taxon>Arundinoideae</taxon>
        <taxon>Arundineae</taxon>
        <taxon>Arundo</taxon>
    </lineage>
</organism>
<reference evidence="1" key="2">
    <citation type="journal article" date="2015" name="Data Brief">
        <title>Shoot transcriptome of the giant reed, Arundo donax.</title>
        <authorList>
            <person name="Barrero R.A."/>
            <person name="Guerrero F.D."/>
            <person name="Moolhuijzen P."/>
            <person name="Goolsby J.A."/>
            <person name="Tidwell J."/>
            <person name="Bellgard S.E."/>
            <person name="Bellgard M.I."/>
        </authorList>
    </citation>
    <scope>NUCLEOTIDE SEQUENCE</scope>
    <source>
        <tissue evidence="1">Shoot tissue taken approximately 20 cm above the soil surface</tissue>
    </source>
</reference>
<name>A0A0A9DLB6_ARUDO</name>
<proteinExistence type="predicted"/>
<dbReference type="AlphaFoldDB" id="A0A0A9DLB6"/>
<sequence>MASPTAFSLPPTASPNESFLTAGPGSTGKAGTAFLMGQDMALPARPTTFSSSCGSAGLANTTTWLFLDGAARASGGATFSLSTAASGTIAKAS</sequence>
<reference evidence="1" key="1">
    <citation type="submission" date="2014-09" db="EMBL/GenBank/DDBJ databases">
        <authorList>
            <person name="Magalhaes I.L.F."/>
            <person name="Oliveira U."/>
            <person name="Santos F.R."/>
            <person name="Vidigal T.H.D.A."/>
            <person name="Brescovit A.D."/>
            <person name="Santos A.J."/>
        </authorList>
    </citation>
    <scope>NUCLEOTIDE SEQUENCE</scope>
    <source>
        <tissue evidence="1">Shoot tissue taken approximately 20 cm above the soil surface</tissue>
    </source>
</reference>
<dbReference type="EMBL" id="GBRH01209324">
    <property type="protein sequence ID" value="JAD88571.1"/>
    <property type="molecule type" value="Transcribed_RNA"/>
</dbReference>